<dbReference type="PANTHER" id="PTHR21666">
    <property type="entry name" value="PEPTIDASE-RELATED"/>
    <property type="match status" value="1"/>
</dbReference>
<dbReference type="AlphaFoldDB" id="A0A4R3MBT4"/>
<comment type="caution">
    <text evidence="3">The sequence shown here is derived from an EMBL/GenBank/DDBJ whole genome shotgun (WGS) entry which is preliminary data.</text>
</comment>
<name>A0A4R3MBT4_9BURK</name>
<dbReference type="Pfam" id="PF01551">
    <property type="entry name" value="Peptidase_M23"/>
    <property type="match status" value="1"/>
</dbReference>
<dbReference type="InterPro" id="IPR011055">
    <property type="entry name" value="Dup_hybrid_motif"/>
</dbReference>
<dbReference type="CDD" id="cd12797">
    <property type="entry name" value="M23_peptidase"/>
    <property type="match status" value="1"/>
</dbReference>
<dbReference type="PANTHER" id="PTHR21666:SF291">
    <property type="entry name" value="STAGE II SPORULATION PROTEIN Q"/>
    <property type="match status" value="1"/>
</dbReference>
<organism evidence="3 4">
    <name type="scientific">Paralcaligenes ureilyticus</name>
    <dbReference type="NCBI Taxonomy" id="627131"/>
    <lineage>
        <taxon>Bacteria</taxon>
        <taxon>Pseudomonadati</taxon>
        <taxon>Pseudomonadota</taxon>
        <taxon>Betaproteobacteria</taxon>
        <taxon>Burkholderiales</taxon>
        <taxon>Alcaligenaceae</taxon>
        <taxon>Paralcaligenes</taxon>
    </lineage>
</organism>
<evidence type="ECO:0000256" key="1">
    <source>
        <dbReference type="SAM" id="Phobius"/>
    </source>
</evidence>
<feature type="transmembrane region" description="Helical" evidence="1">
    <location>
        <begin position="28"/>
        <end position="49"/>
    </location>
</feature>
<accession>A0A4R3MBT4</accession>
<gene>
    <name evidence="3" type="ORF">EDC26_10324</name>
</gene>
<dbReference type="EMBL" id="SMAJ01000003">
    <property type="protein sequence ID" value="TCT09407.1"/>
    <property type="molecule type" value="Genomic_DNA"/>
</dbReference>
<dbReference type="GO" id="GO:0004222">
    <property type="term" value="F:metalloendopeptidase activity"/>
    <property type="evidence" value="ECO:0007669"/>
    <property type="project" value="TreeGrafter"/>
</dbReference>
<dbReference type="Gene3D" id="2.70.70.10">
    <property type="entry name" value="Glucose Permease (Domain IIA)"/>
    <property type="match status" value="1"/>
</dbReference>
<keyword evidence="1" id="KW-1133">Transmembrane helix</keyword>
<dbReference type="FunFam" id="2.70.70.10:FF:000006">
    <property type="entry name" value="M23 family peptidase"/>
    <property type="match status" value="1"/>
</dbReference>
<dbReference type="InterPro" id="IPR016047">
    <property type="entry name" value="M23ase_b-sheet_dom"/>
</dbReference>
<evidence type="ECO:0000313" key="4">
    <source>
        <dbReference type="Proteomes" id="UP000295525"/>
    </source>
</evidence>
<keyword evidence="1" id="KW-0472">Membrane</keyword>
<dbReference type="InterPro" id="IPR050570">
    <property type="entry name" value="Cell_wall_metabolism_enzyme"/>
</dbReference>
<dbReference type="Proteomes" id="UP000295525">
    <property type="component" value="Unassembled WGS sequence"/>
</dbReference>
<keyword evidence="4" id="KW-1185">Reference proteome</keyword>
<sequence length="334" mass="35364">MRSVFLEGFRVKVIIMHGRSDDSNVTTLGVSILAALVFVALTVAAMAGAQWQAHYGPSTFVPTAQAGVIKNQARRDSAYIRENVTLLASKVGDLQAELIALGGISKRIARLAGVSYTDPEIKASLDQAEPVMDDINGGQSDSLSAQGVGRQLDLMQQQLAGQKDGLAMLDLVLTKRSGAQARLPTLMPVNYPYLSSSFGWRRNPVTGRQSMHEGLDFAAPKGAPIYAASGGVVAEAGTFPGYGKMVEINHGNGLVTRYAHASALTVHAGDLVEKGDLIARVGSTGRSTGAHLHFEVRMVGHPLDPKLFLARPDAPNHLVADASGPVQAILPEVR</sequence>
<keyword evidence="1" id="KW-0812">Transmembrane</keyword>
<evidence type="ECO:0000313" key="3">
    <source>
        <dbReference type="EMBL" id="TCT09407.1"/>
    </source>
</evidence>
<reference evidence="3 4" key="1">
    <citation type="submission" date="2019-03" db="EMBL/GenBank/DDBJ databases">
        <title>Genomic Encyclopedia of Type Strains, Phase IV (KMG-IV): sequencing the most valuable type-strain genomes for metagenomic binning, comparative biology and taxonomic classification.</title>
        <authorList>
            <person name="Goeker M."/>
        </authorList>
    </citation>
    <scope>NUCLEOTIDE SEQUENCE [LARGE SCALE GENOMIC DNA]</scope>
    <source>
        <strain evidence="3 4">DSM 24591</strain>
    </source>
</reference>
<protein>
    <submittedName>
        <fullName evidence="3">Peptidase M23-like protein</fullName>
    </submittedName>
</protein>
<feature type="domain" description="M23ase beta-sheet core" evidence="2">
    <location>
        <begin position="211"/>
        <end position="305"/>
    </location>
</feature>
<proteinExistence type="predicted"/>
<evidence type="ECO:0000259" key="2">
    <source>
        <dbReference type="Pfam" id="PF01551"/>
    </source>
</evidence>
<dbReference type="SUPFAM" id="SSF51261">
    <property type="entry name" value="Duplicated hybrid motif"/>
    <property type="match status" value="1"/>
</dbReference>